<dbReference type="Proteomes" id="UP000504638">
    <property type="component" value="Unplaced"/>
</dbReference>
<accession>A0A6G1G3V2</accession>
<gene>
    <name evidence="2 4" type="ORF">P152DRAFT_473664</name>
</gene>
<dbReference type="GeneID" id="54421831"/>
<reference evidence="4" key="3">
    <citation type="submission" date="2025-04" db="UniProtKB">
        <authorList>
            <consortium name="RefSeq"/>
        </authorList>
    </citation>
    <scope>IDENTIFICATION</scope>
    <source>
        <strain evidence="4">CBS 781.70</strain>
    </source>
</reference>
<reference evidence="4" key="2">
    <citation type="submission" date="2020-04" db="EMBL/GenBank/DDBJ databases">
        <authorList>
            <consortium name="NCBI Genome Project"/>
        </authorList>
    </citation>
    <scope>NUCLEOTIDE SEQUENCE</scope>
    <source>
        <strain evidence="4">CBS 781.70</strain>
    </source>
</reference>
<proteinExistence type="predicted"/>
<protein>
    <submittedName>
        <fullName evidence="2 4">Uncharacterized protein</fullName>
    </submittedName>
</protein>
<reference evidence="2 4" key="1">
    <citation type="submission" date="2020-01" db="EMBL/GenBank/DDBJ databases">
        <authorList>
            <consortium name="DOE Joint Genome Institute"/>
            <person name="Haridas S."/>
            <person name="Albert R."/>
            <person name="Binder M."/>
            <person name="Bloem J."/>
            <person name="Labutti K."/>
            <person name="Salamov A."/>
            <person name="Andreopoulos B."/>
            <person name="Baker S.E."/>
            <person name="Barry K."/>
            <person name="Bills G."/>
            <person name="Bluhm B.H."/>
            <person name="Cannon C."/>
            <person name="Castanera R."/>
            <person name="Culley D.E."/>
            <person name="Daum C."/>
            <person name="Ezra D."/>
            <person name="Gonzalez J.B."/>
            <person name="Henrissat B."/>
            <person name="Kuo A."/>
            <person name="Liang C."/>
            <person name="Lipzen A."/>
            <person name="Lutzoni F."/>
            <person name="Magnuson J."/>
            <person name="Mondo S."/>
            <person name="Nolan M."/>
            <person name="Ohm R."/>
            <person name="Pangilinan J."/>
            <person name="Park H.-J."/>
            <person name="Ramirez L."/>
            <person name="Alfaro M."/>
            <person name="Sun H."/>
            <person name="Tritt A."/>
            <person name="Yoshinaga Y."/>
            <person name="Zwiers L.-H."/>
            <person name="Turgeon B.G."/>
            <person name="Goodwin S.B."/>
            <person name="Spatafora J.W."/>
            <person name="Crous P.W."/>
            <person name="Grigoriev I.V."/>
        </authorList>
    </citation>
    <scope>NUCLEOTIDE SEQUENCE</scope>
    <source>
        <strain evidence="2 4">CBS 781.70</strain>
    </source>
</reference>
<feature type="region of interest" description="Disordered" evidence="1">
    <location>
        <begin position="143"/>
        <end position="179"/>
    </location>
</feature>
<name>A0A6G1G3V2_9PEZI</name>
<evidence type="ECO:0000256" key="1">
    <source>
        <dbReference type="SAM" id="MobiDB-lite"/>
    </source>
</evidence>
<evidence type="ECO:0000313" key="3">
    <source>
        <dbReference type="Proteomes" id="UP000504638"/>
    </source>
</evidence>
<feature type="compositionally biased region" description="Low complexity" evidence="1">
    <location>
        <begin position="143"/>
        <end position="175"/>
    </location>
</feature>
<organism evidence="2">
    <name type="scientific">Eremomyces bilateralis CBS 781.70</name>
    <dbReference type="NCBI Taxonomy" id="1392243"/>
    <lineage>
        <taxon>Eukaryota</taxon>
        <taxon>Fungi</taxon>
        <taxon>Dikarya</taxon>
        <taxon>Ascomycota</taxon>
        <taxon>Pezizomycotina</taxon>
        <taxon>Dothideomycetes</taxon>
        <taxon>Dothideomycetes incertae sedis</taxon>
        <taxon>Eremomycetales</taxon>
        <taxon>Eremomycetaceae</taxon>
        <taxon>Eremomyces</taxon>
    </lineage>
</organism>
<evidence type="ECO:0000313" key="2">
    <source>
        <dbReference type="EMBL" id="KAF1812499.1"/>
    </source>
</evidence>
<dbReference type="AlphaFoldDB" id="A0A6G1G3V2"/>
<sequence length="296" mass="32452">MASHDVSRMEGHRRVQGQLQAAVEARLLALSEISRYAEEERVARVKRERAQQTVEQMAELEDILRAEMGALSMAIQSGTDVYQYGDRESTVGTHLDHNNIDHNDLASNAALTDRSSSSGHTFNLPQNDGSGVIFEHVAPWSESSGSASTSSRAPSSRAPSSGDLSSAAPSSRASPELLGEKARTAPEYLEDWPCIVKEDGVYYEVRCPECGANAGHCARLNGALRHFRGCNGMATHMRLMHRDKYQKPDWKTAFKVGAHPLPADQVVALEEALRTGDVSRFHVDLVWVPKTARSKS</sequence>
<keyword evidence="3" id="KW-1185">Reference proteome</keyword>
<evidence type="ECO:0000313" key="4">
    <source>
        <dbReference type="RefSeq" id="XP_033534130.1"/>
    </source>
</evidence>
<dbReference type="EMBL" id="ML975157">
    <property type="protein sequence ID" value="KAF1812499.1"/>
    <property type="molecule type" value="Genomic_DNA"/>
</dbReference>
<dbReference type="RefSeq" id="XP_033534130.1">
    <property type="nucleotide sequence ID" value="XM_033681261.1"/>
</dbReference>